<comment type="caution">
    <text evidence="1">The sequence shown here is derived from an EMBL/GenBank/DDBJ whole genome shotgun (WGS) entry which is preliminary data.</text>
</comment>
<organism evidence="1">
    <name type="scientific">marine sediment metagenome</name>
    <dbReference type="NCBI Taxonomy" id="412755"/>
    <lineage>
        <taxon>unclassified sequences</taxon>
        <taxon>metagenomes</taxon>
        <taxon>ecological metagenomes</taxon>
    </lineage>
</organism>
<name>A0A0F9Q4A0_9ZZZZ</name>
<protein>
    <submittedName>
        <fullName evidence="1">Uncharacterized protein</fullName>
    </submittedName>
</protein>
<accession>A0A0F9Q4A0</accession>
<evidence type="ECO:0000313" key="1">
    <source>
        <dbReference type="EMBL" id="KKN08121.1"/>
    </source>
</evidence>
<dbReference type="AlphaFoldDB" id="A0A0F9Q4A0"/>
<dbReference type="EMBL" id="LAZR01004491">
    <property type="protein sequence ID" value="KKN08121.1"/>
    <property type="molecule type" value="Genomic_DNA"/>
</dbReference>
<gene>
    <name evidence="1" type="ORF">LCGC14_1059930</name>
</gene>
<reference evidence="1" key="1">
    <citation type="journal article" date="2015" name="Nature">
        <title>Complex archaea that bridge the gap between prokaryotes and eukaryotes.</title>
        <authorList>
            <person name="Spang A."/>
            <person name="Saw J.H."/>
            <person name="Jorgensen S.L."/>
            <person name="Zaremba-Niedzwiedzka K."/>
            <person name="Martijn J."/>
            <person name="Lind A.E."/>
            <person name="van Eijk R."/>
            <person name="Schleper C."/>
            <person name="Guy L."/>
            <person name="Ettema T.J."/>
        </authorList>
    </citation>
    <scope>NUCLEOTIDE SEQUENCE</scope>
</reference>
<proteinExistence type="predicted"/>
<sequence length="91" mass="11275">MPTVMFEKDYMERVLWEDAEGTEIIEDEIIDNSRWSIHYRLIFKKDDKYYQTFYSRGATESQDERPWEYEDKVECVEVEPYEKIVIEYRKV</sequence>